<feature type="chain" id="PRO_5039308591" evidence="6">
    <location>
        <begin position="31"/>
        <end position="501"/>
    </location>
</feature>
<dbReference type="GO" id="GO:0005975">
    <property type="term" value="P:carbohydrate metabolic process"/>
    <property type="evidence" value="ECO:0007669"/>
    <property type="project" value="InterPro"/>
</dbReference>
<feature type="region of interest" description="Disordered" evidence="5">
    <location>
        <begin position="482"/>
        <end position="501"/>
    </location>
</feature>
<dbReference type="SMART" id="SM00710">
    <property type="entry name" value="PbH1"/>
    <property type="match status" value="6"/>
</dbReference>
<dbReference type="InterPro" id="IPR051801">
    <property type="entry name" value="GH28_Enzymes"/>
</dbReference>
<organism evidence="7 8">
    <name type="scientific">Amycolatopsis xylanica</name>
    <dbReference type="NCBI Taxonomy" id="589385"/>
    <lineage>
        <taxon>Bacteria</taxon>
        <taxon>Bacillati</taxon>
        <taxon>Actinomycetota</taxon>
        <taxon>Actinomycetes</taxon>
        <taxon>Pseudonocardiales</taxon>
        <taxon>Pseudonocardiaceae</taxon>
        <taxon>Amycolatopsis</taxon>
    </lineage>
</organism>
<feature type="signal peptide" evidence="6">
    <location>
        <begin position="1"/>
        <end position="30"/>
    </location>
</feature>
<dbReference type="GO" id="GO:0004650">
    <property type="term" value="F:polygalacturonase activity"/>
    <property type="evidence" value="ECO:0007669"/>
    <property type="project" value="InterPro"/>
</dbReference>
<dbReference type="AlphaFoldDB" id="A0A1H2T8R9"/>
<evidence type="ECO:0000313" key="8">
    <source>
        <dbReference type="Proteomes" id="UP000199515"/>
    </source>
</evidence>
<proteinExistence type="inferred from homology"/>
<dbReference type="Gene3D" id="2.160.20.10">
    <property type="entry name" value="Single-stranded right-handed beta-helix, Pectin lyase-like"/>
    <property type="match status" value="1"/>
</dbReference>
<dbReference type="PANTHER" id="PTHR31339:SF9">
    <property type="entry name" value="PLASMIN AND FIBRONECTIN-BINDING PROTEIN A"/>
    <property type="match status" value="1"/>
</dbReference>
<accession>A0A1H2T8R9</accession>
<evidence type="ECO:0000256" key="5">
    <source>
        <dbReference type="SAM" id="MobiDB-lite"/>
    </source>
</evidence>
<dbReference type="Proteomes" id="UP000199515">
    <property type="component" value="Unassembled WGS sequence"/>
</dbReference>
<dbReference type="RefSeq" id="WP_176968474.1">
    <property type="nucleotide sequence ID" value="NZ_FNON01000001.1"/>
</dbReference>
<dbReference type="SUPFAM" id="SSF51126">
    <property type="entry name" value="Pectin lyase-like"/>
    <property type="match status" value="1"/>
</dbReference>
<evidence type="ECO:0000313" key="7">
    <source>
        <dbReference type="EMBL" id="SDW40346.1"/>
    </source>
</evidence>
<protein>
    <submittedName>
        <fullName evidence="7">Glycosyl hydrolases family 28</fullName>
    </submittedName>
</protein>
<dbReference type="InterPro" id="IPR006626">
    <property type="entry name" value="PbH1"/>
</dbReference>
<comment type="similarity">
    <text evidence="1 4">Belongs to the glycosyl hydrolase 28 family.</text>
</comment>
<evidence type="ECO:0000256" key="1">
    <source>
        <dbReference type="ARBA" id="ARBA00008834"/>
    </source>
</evidence>
<dbReference type="PANTHER" id="PTHR31339">
    <property type="entry name" value="PECTIN LYASE-RELATED"/>
    <property type="match status" value="1"/>
</dbReference>
<keyword evidence="6" id="KW-0732">Signal</keyword>
<keyword evidence="8" id="KW-1185">Reference proteome</keyword>
<evidence type="ECO:0000256" key="3">
    <source>
        <dbReference type="ARBA" id="ARBA00023295"/>
    </source>
</evidence>
<name>A0A1H2T8R9_9PSEU</name>
<evidence type="ECO:0000256" key="6">
    <source>
        <dbReference type="SAM" id="SignalP"/>
    </source>
</evidence>
<dbReference type="Pfam" id="PF00295">
    <property type="entry name" value="Glyco_hydro_28"/>
    <property type="match status" value="1"/>
</dbReference>
<gene>
    <name evidence="7" type="ORF">SAMN05421504_101493</name>
</gene>
<dbReference type="EMBL" id="FNON01000001">
    <property type="protein sequence ID" value="SDW40346.1"/>
    <property type="molecule type" value="Genomic_DNA"/>
</dbReference>
<evidence type="ECO:0000256" key="4">
    <source>
        <dbReference type="RuleBase" id="RU361169"/>
    </source>
</evidence>
<dbReference type="STRING" id="589385.SAMN05421504_101493"/>
<dbReference type="InterPro" id="IPR012334">
    <property type="entry name" value="Pectin_lyas_fold"/>
</dbReference>
<evidence type="ECO:0000256" key="2">
    <source>
        <dbReference type="ARBA" id="ARBA00022801"/>
    </source>
</evidence>
<keyword evidence="3 4" id="KW-0326">Glycosidase</keyword>
<reference evidence="7 8" key="1">
    <citation type="submission" date="2016-10" db="EMBL/GenBank/DDBJ databases">
        <authorList>
            <person name="de Groot N.N."/>
        </authorList>
    </citation>
    <scope>NUCLEOTIDE SEQUENCE [LARGE SCALE GENOMIC DNA]</scope>
    <source>
        <strain evidence="7 8">CPCC 202699</strain>
    </source>
</reference>
<sequence>MKRRPTGALFTVLSLTAALATLTPAGAATAATTSAASFNVKDFGAKGNGTTVDSPAFDKAITAASSAGGGIVEVPPGTYLARTIHLKSNITINLQAGSKIIASGSGMDAPESNPNDKYQDFGHSHFNNALLRGAGVQNVSFTGSGVIDGNNKIETGEDIKAGIADKMLSLTLCKNISISGITLRQAGHFAIITNGCDGMKIDKLKVDTGDDRDGINFINSSNIEMSNSTIVASDDAVAFKSDYALGKTFVSENNIVRDTSITSTENNAVQFGSETCGSFRNIQFKNLTIGGASKAGLGLVSMDGATIEKISYENIKLTKTGSPIFLHIGNRGRCPGKPGPGKIRDITFKNVTGTGLTAPKDIPGDPDYASTISGRTDSPIENVTFESVKLTVPGGHPASEASATPPEVSDAYPPRIFGKRPSYGFWIRHAKAIGFVDSVFEFDKTDGRPAILTNDVAGVFLSGTKVERSGGSYDVTWQKSSAQQVSDSTTTSGQALRIRTQ</sequence>
<keyword evidence="2 4" id="KW-0378">Hydrolase</keyword>
<dbReference type="InterPro" id="IPR000743">
    <property type="entry name" value="Glyco_hydro_28"/>
</dbReference>
<dbReference type="InterPro" id="IPR011050">
    <property type="entry name" value="Pectin_lyase_fold/virulence"/>
</dbReference>